<keyword evidence="1" id="KW-0812">Transmembrane</keyword>
<dbReference type="SUPFAM" id="SSF53756">
    <property type="entry name" value="UDP-Glycosyltransferase/glycogen phosphorylase"/>
    <property type="match status" value="1"/>
</dbReference>
<dbReference type="RefSeq" id="WP_344082990.1">
    <property type="nucleotide sequence ID" value="NZ_BAAALS010000017.1"/>
</dbReference>
<dbReference type="EMBL" id="BAAALS010000017">
    <property type="protein sequence ID" value="GAA1761383.1"/>
    <property type="molecule type" value="Genomic_DNA"/>
</dbReference>
<reference evidence="2 3" key="1">
    <citation type="journal article" date="2019" name="Int. J. Syst. Evol. Microbiol.">
        <title>The Global Catalogue of Microorganisms (GCM) 10K type strain sequencing project: providing services to taxonomists for standard genome sequencing and annotation.</title>
        <authorList>
            <consortium name="The Broad Institute Genomics Platform"/>
            <consortium name="The Broad Institute Genome Sequencing Center for Infectious Disease"/>
            <person name="Wu L."/>
            <person name="Ma J."/>
        </authorList>
    </citation>
    <scope>NUCLEOTIDE SEQUENCE [LARGE SCALE GENOMIC DNA]</scope>
    <source>
        <strain evidence="2 3">JCM 13249</strain>
    </source>
</reference>
<dbReference type="Pfam" id="PF04464">
    <property type="entry name" value="Glyphos_transf"/>
    <property type="match status" value="1"/>
</dbReference>
<protein>
    <submittedName>
        <fullName evidence="2">CDP-glycerol glycerophosphotransferase family protein</fullName>
    </submittedName>
</protein>
<comment type="caution">
    <text evidence="2">The sequence shown here is derived from an EMBL/GenBank/DDBJ whole genome shotgun (WGS) entry which is preliminary data.</text>
</comment>
<evidence type="ECO:0000313" key="2">
    <source>
        <dbReference type="EMBL" id="GAA1761383.1"/>
    </source>
</evidence>
<accession>A0ABN2KNV9</accession>
<feature type="transmembrane region" description="Helical" evidence="1">
    <location>
        <begin position="80"/>
        <end position="105"/>
    </location>
</feature>
<keyword evidence="1" id="KW-1133">Transmembrane helix</keyword>
<dbReference type="InterPro" id="IPR007554">
    <property type="entry name" value="Glycerophosphate_synth"/>
</dbReference>
<keyword evidence="1" id="KW-0472">Membrane</keyword>
<evidence type="ECO:0000256" key="1">
    <source>
        <dbReference type="SAM" id="Phobius"/>
    </source>
</evidence>
<feature type="transmembrane region" description="Helical" evidence="1">
    <location>
        <begin position="55"/>
        <end position="74"/>
    </location>
</feature>
<gene>
    <name evidence="2" type="ORF">GCM10009681_35680</name>
</gene>
<name>A0ABN2KNV9_9ACTN</name>
<sequence length="613" mass="66622">MLRQTLLRALGPVTANALAVISFVIVVGTPWHWVGLAVVAVALTVNFVRHGTRGLGRFIVSHTVLAAGTLATYAASVPEIDWAFCLAATLTMGYISMENGLVKLVNPAFQVRHLRMRGRPHTRVLNRNTVYLADCGLILLPAAATILQWPSWVLLVSALAVGVLYGGLILEALYTRSYRNGGRGDLTRALDHFKPDFYLHWDSPPDSAYQVFMWLPYLKRLDRRFAVIVRDRRSFDVVADATSVPVVHCPTIAALDASMVPSLRAIFYVNNGMKNGQAVRFHELTHVQLLHGDSEKTASYNPVNAMFDELFVAGQAAIDRYARNGIHMPAEKFRIVGRPQVESVRVVATPISEIANKTVLYAPTWTGFFTDTNHCSLEIGEQIVRELFRRDVTVILRAHPMTAKNAQAAANLAELERVLAEDRAVSKRRHVWGAAAAAGQFADWANRADAMIADISSVISDYLYSEKPFAVTDMNDEGDELLGAAPIVKGTYVIKRDASNLAEVLDNLLVSDPLAAVRRAVKTYYLGDFPAEGYADVFVREANRVLDCPRRAATATTPAAAAISAMAEEAAAATEEAVNAADGDGLAVPVSPGPALVGYLDPTEDVSPHAPAG</sequence>
<dbReference type="InterPro" id="IPR043148">
    <property type="entry name" value="TagF_C"/>
</dbReference>
<feature type="transmembrane region" description="Helical" evidence="1">
    <location>
        <begin position="31"/>
        <end position="48"/>
    </location>
</feature>
<keyword evidence="3" id="KW-1185">Reference proteome</keyword>
<feature type="transmembrane region" description="Helical" evidence="1">
    <location>
        <begin position="125"/>
        <end position="146"/>
    </location>
</feature>
<feature type="transmembrane region" description="Helical" evidence="1">
    <location>
        <begin position="152"/>
        <end position="174"/>
    </location>
</feature>
<dbReference type="Proteomes" id="UP001500655">
    <property type="component" value="Unassembled WGS sequence"/>
</dbReference>
<proteinExistence type="predicted"/>
<evidence type="ECO:0000313" key="3">
    <source>
        <dbReference type="Proteomes" id="UP001500655"/>
    </source>
</evidence>
<organism evidence="2 3">
    <name type="scientific">Luedemannella helvata</name>
    <dbReference type="NCBI Taxonomy" id="349315"/>
    <lineage>
        <taxon>Bacteria</taxon>
        <taxon>Bacillati</taxon>
        <taxon>Actinomycetota</taxon>
        <taxon>Actinomycetes</taxon>
        <taxon>Micromonosporales</taxon>
        <taxon>Micromonosporaceae</taxon>
        <taxon>Luedemannella</taxon>
    </lineage>
</organism>
<feature type="transmembrane region" description="Helical" evidence="1">
    <location>
        <begin position="7"/>
        <end position="25"/>
    </location>
</feature>
<dbReference type="Gene3D" id="3.40.50.12580">
    <property type="match status" value="1"/>
</dbReference>